<comment type="similarity">
    <text evidence="1 2">Belongs to the UPF0102 family.</text>
</comment>
<dbReference type="InterPro" id="IPR003509">
    <property type="entry name" value="UPF0102_YraN-like"/>
</dbReference>
<dbReference type="HAMAP" id="MF_00048">
    <property type="entry name" value="UPF0102"/>
    <property type="match status" value="1"/>
</dbReference>
<dbReference type="PANTHER" id="PTHR34039:SF1">
    <property type="entry name" value="UPF0102 PROTEIN YRAN"/>
    <property type="match status" value="1"/>
</dbReference>
<dbReference type="InterPro" id="IPR011856">
    <property type="entry name" value="tRNA_endonuc-like_dom_sf"/>
</dbReference>
<dbReference type="Pfam" id="PF02021">
    <property type="entry name" value="UPF0102"/>
    <property type="match status" value="1"/>
</dbReference>
<dbReference type="PANTHER" id="PTHR34039">
    <property type="entry name" value="UPF0102 PROTEIN YRAN"/>
    <property type="match status" value="1"/>
</dbReference>
<dbReference type="Proteomes" id="UP000198767">
    <property type="component" value="Unassembled WGS sequence"/>
</dbReference>
<keyword evidence="4" id="KW-1185">Reference proteome</keyword>
<dbReference type="STRING" id="1156985.SAMN04488118_109108"/>
<organism evidence="3 4">
    <name type="scientific">Epibacterium ulvae</name>
    <dbReference type="NCBI Taxonomy" id="1156985"/>
    <lineage>
        <taxon>Bacteria</taxon>
        <taxon>Pseudomonadati</taxon>
        <taxon>Pseudomonadota</taxon>
        <taxon>Alphaproteobacteria</taxon>
        <taxon>Rhodobacterales</taxon>
        <taxon>Roseobacteraceae</taxon>
        <taxon>Epibacterium</taxon>
    </lineage>
</organism>
<proteinExistence type="inferred from homology"/>
<dbReference type="GO" id="GO:0004519">
    <property type="term" value="F:endonuclease activity"/>
    <property type="evidence" value="ECO:0007669"/>
    <property type="project" value="UniProtKB-KW"/>
</dbReference>
<keyword evidence="3" id="KW-0255">Endonuclease</keyword>
<keyword evidence="3" id="KW-0378">Hydrolase</keyword>
<dbReference type="AlphaFoldDB" id="A0A1G5R6L7"/>
<protein>
    <recommendedName>
        <fullName evidence="2">UPF0102 protein SAMN04488118_109108</fullName>
    </recommendedName>
</protein>
<sequence>MMSSSRQHSGKAAHLAGDAAEQAVQRAYEAQGYEAVAQRWRCEAGEIDLILRLNAQYVFVEVKHSRSFAKAAERLSAQQIARIYTSAEVFLAETPQGALTETRFDVALVDGQGQIKILENAIGLE</sequence>
<evidence type="ECO:0000313" key="4">
    <source>
        <dbReference type="Proteomes" id="UP000198767"/>
    </source>
</evidence>
<reference evidence="3 4" key="1">
    <citation type="submission" date="2016-10" db="EMBL/GenBank/DDBJ databases">
        <authorList>
            <person name="de Groot N.N."/>
        </authorList>
    </citation>
    <scope>NUCLEOTIDE SEQUENCE [LARGE SCALE GENOMIC DNA]</scope>
    <source>
        <strain evidence="3 4">U95</strain>
    </source>
</reference>
<keyword evidence="3" id="KW-0540">Nuclease</keyword>
<accession>A0A1G5R6L7</accession>
<dbReference type="InterPro" id="IPR011335">
    <property type="entry name" value="Restrct_endonuc-II-like"/>
</dbReference>
<gene>
    <name evidence="3" type="ORF">SAMN04488118_109108</name>
</gene>
<dbReference type="EMBL" id="FMWG01000009">
    <property type="protein sequence ID" value="SCZ69616.1"/>
    <property type="molecule type" value="Genomic_DNA"/>
</dbReference>
<dbReference type="Gene3D" id="3.40.1350.10">
    <property type="match status" value="1"/>
</dbReference>
<evidence type="ECO:0000256" key="2">
    <source>
        <dbReference type="HAMAP-Rule" id="MF_00048"/>
    </source>
</evidence>
<evidence type="ECO:0000313" key="3">
    <source>
        <dbReference type="EMBL" id="SCZ69616.1"/>
    </source>
</evidence>
<name>A0A1G5R6L7_9RHOB</name>
<evidence type="ECO:0000256" key="1">
    <source>
        <dbReference type="ARBA" id="ARBA00006738"/>
    </source>
</evidence>
<dbReference type="RefSeq" id="WP_332835868.1">
    <property type="nucleotide sequence ID" value="NZ_PHJF01000009.1"/>
</dbReference>
<dbReference type="GO" id="GO:0003676">
    <property type="term" value="F:nucleic acid binding"/>
    <property type="evidence" value="ECO:0007669"/>
    <property type="project" value="InterPro"/>
</dbReference>
<dbReference type="SUPFAM" id="SSF52980">
    <property type="entry name" value="Restriction endonuclease-like"/>
    <property type="match status" value="1"/>
</dbReference>